<keyword evidence="1" id="KW-1133">Transmembrane helix</keyword>
<proteinExistence type="predicted"/>
<dbReference type="eggNOG" id="COG2197">
    <property type="taxonomic scope" value="Bacteria"/>
</dbReference>
<evidence type="ECO:0000313" key="3">
    <source>
        <dbReference type="EMBL" id="ABF54193.1"/>
    </source>
</evidence>
<dbReference type="SUPFAM" id="SSF46894">
    <property type="entry name" value="C-terminal effector domain of the bipartite response regulators"/>
    <property type="match status" value="1"/>
</dbReference>
<dbReference type="HOGENOM" id="CLU_1420634_0_0_5"/>
<dbReference type="AlphaFoldDB" id="Q1GQ79"/>
<feature type="domain" description="HTH luxR-type" evidence="2">
    <location>
        <begin position="39"/>
        <end position="104"/>
    </location>
</feature>
<dbReference type="Gene3D" id="1.10.10.10">
    <property type="entry name" value="Winged helix-like DNA-binding domain superfamily/Winged helix DNA-binding domain"/>
    <property type="match status" value="1"/>
</dbReference>
<dbReference type="PROSITE" id="PS50043">
    <property type="entry name" value="HTH_LUXR_2"/>
    <property type="match status" value="1"/>
</dbReference>
<dbReference type="Proteomes" id="UP000006578">
    <property type="component" value="Chromosome"/>
</dbReference>
<dbReference type="Pfam" id="PF00196">
    <property type="entry name" value="GerE"/>
    <property type="match status" value="1"/>
</dbReference>
<reference evidence="3 4" key="1">
    <citation type="journal article" date="2009" name="Proc. Natl. Acad. Sci. U.S.A.">
        <title>The genomic basis of trophic strategy in marine bacteria.</title>
        <authorList>
            <person name="Lauro F.M."/>
            <person name="McDougald D."/>
            <person name="Thomas T."/>
            <person name="Williams T.J."/>
            <person name="Egan S."/>
            <person name="Rice S."/>
            <person name="DeMaere M.Z."/>
            <person name="Ting L."/>
            <person name="Ertan H."/>
            <person name="Johnson J."/>
            <person name="Ferriera S."/>
            <person name="Lapidus A."/>
            <person name="Anderson I."/>
            <person name="Kyrpides N."/>
            <person name="Munk A.C."/>
            <person name="Detter C."/>
            <person name="Han C.S."/>
            <person name="Brown M.V."/>
            <person name="Robb F.T."/>
            <person name="Kjelleberg S."/>
            <person name="Cavicchioli R."/>
        </authorList>
    </citation>
    <scope>NUCLEOTIDE SEQUENCE [LARGE SCALE GENOMIC DNA]</scope>
    <source>
        <strain evidence="4">DSM 13593 / LMG 18877 / RB2256</strain>
    </source>
</reference>
<keyword evidence="4" id="KW-1185">Reference proteome</keyword>
<accession>Q1GQ79</accession>
<keyword evidence="1" id="KW-0812">Transmembrane</keyword>
<evidence type="ECO:0000259" key="2">
    <source>
        <dbReference type="PROSITE" id="PS50043"/>
    </source>
</evidence>
<dbReference type="SMART" id="SM00421">
    <property type="entry name" value="HTH_LUXR"/>
    <property type="match status" value="1"/>
</dbReference>
<dbReference type="KEGG" id="sal:Sala_2486"/>
<dbReference type="InterPro" id="IPR036388">
    <property type="entry name" value="WH-like_DNA-bd_sf"/>
</dbReference>
<sequence length="191" mass="20779">MPAISRTGPARNAGATTCVARDYDKSVTMTDSGSQPSDEPLRWARLTGKQRACLDLLLERQTSKQIARRLQISKQAVDLRITTARHILGAANRDEAALIYARLRQTYDRIPCDPVVLPPGTDLVPSDFPDGEPAPLALNDIVADPPSKGLWRHDHRRLNRGGIMAAMLAVLVILVLAAVTIGETLTRLLSG</sequence>
<dbReference type="InterPro" id="IPR016032">
    <property type="entry name" value="Sig_transdc_resp-reg_C-effctor"/>
</dbReference>
<organism evidence="3 4">
    <name type="scientific">Sphingopyxis alaskensis (strain DSM 13593 / LMG 18877 / RB2256)</name>
    <name type="common">Sphingomonas alaskensis</name>
    <dbReference type="NCBI Taxonomy" id="317655"/>
    <lineage>
        <taxon>Bacteria</taxon>
        <taxon>Pseudomonadati</taxon>
        <taxon>Pseudomonadota</taxon>
        <taxon>Alphaproteobacteria</taxon>
        <taxon>Sphingomonadales</taxon>
        <taxon>Sphingomonadaceae</taxon>
        <taxon>Sphingopyxis</taxon>
    </lineage>
</organism>
<dbReference type="GO" id="GO:0003677">
    <property type="term" value="F:DNA binding"/>
    <property type="evidence" value="ECO:0007669"/>
    <property type="project" value="InterPro"/>
</dbReference>
<evidence type="ECO:0000313" key="4">
    <source>
        <dbReference type="Proteomes" id="UP000006578"/>
    </source>
</evidence>
<dbReference type="EMBL" id="CP000356">
    <property type="protein sequence ID" value="ABF54193.1"/>
    <property type="molecule type" value="Genomic_DNA"/>
</dbReference>
<protein>
    <submittedName>
        <fullName evidence="3">Transcriptional regulator, LuxR family</fullName>
    </submittedName>
</protein>
<name>Q1GQ79_SPHAL</name>
<dbReference type="InterPro" id="IPR000792">
    <property type="entry name" value="Tscrpt_reg_LuxR_C"/>
</dbReference>
<feature type="transmembrane region" description="Helical" evidence="1">
    <location>
        <begin position="162"/>
        <end position="181"/>
    </location>
</feature>
<gene>
    <name evidence="3" type="ordered locus">Sala_2486</name>
</gene>
<dbReference type="GO" id="GO:0006355">
    <property type="term" value="P:regulation of DNA-templated transcription"/>
    <property type="evidence" value="ECO:0007669"/>
    <property type="project" value="InterPro"/>
</dbReference>
<keyword evidence="1" id="KW-0472">Membrane</keyword>
<dbReference type="STRING" id="317655.Sala_2486"/>
<evidence type="ECO:0000256" key="1">
    <source>
        <dbReference type="SAM" id="Phobius"/>
    </source>
</evidence>